<accession>A0A9N8DNC3</accession>
<dbReference type="InterPro" id="IPR044862">
    <property type="entry name" value="Pro_4_hyd_alph_FE2OG_OXY"/>
</dbReference>
<dbReference type="AlphaFoldDB" id="A0A9N8DNC3"/>
<dbReference type="Gene3D" id="2.60.120.620">
    <property type="entry name" value="q2cbj1_9rhob like domain"/>
    <property type="match status" value="1"/>
</dbReference>
<comment type="cofactor">
    <cofactor evidence="1">
        <name>L-ascorbate</name>
        <dbReference type="ChEBI" id="CHEBI:38290"/>
    </cofactor>
</comment>
<dbReference type="GO" id="GO:0005506">
    <property type="term" value="F:iron ion binding"/>
    <property type="evidence" value="ECO:0007669"/>
    <property type="project" value="InterPro"/>
</dbReference>
<keyword evidence="2" id="KW-0479">Metal-binding</keyword>
<evidence type="ECO:0000256" key="1">
    <source>
        <dbReference type="ARBA" id="ARBA00001961"/>
    </source>
</evidence>
<dbReference type="PROSITE" id="PS51471">
    <property type="entry name" value="FE2OG_OXY"/>
    <property type="match status" value="1"/>
</dbReference>
<proteinExistence type="predicted"/>
<dbReference type="GO" id="GO:0004656">
    <property type="term" value="F:procollagen-proline 4-dioxygenase activity"/>
    <property type="evidence" value="ECO:0007669"/>
    <property type="project" value="TreeGrafter"/>
</dbReference>
<dbReference type="InterPro" id="IPR045054">
    <property type="entry name" value="P4HA-like"/>
</dbReference>
<evidence type="ECO:0000313" key="8">
    <source>
        <dbReference type="Proteomes" id="UP001153069"/>
    </source>
</evidence>
<reference evidence="7" key="1">
    <citation type="submission" date="2020-06" db="EMBL/GenBank/DDBJ databases">
        <authorList>
            <consortium name="Plant Systems Biology data submission"/>
        </authorList>
    </citation>
    <scope>NUCLEOTIDE SEQUENCE</scope>
    <source>
        <strain evidence="7">D6</strain>
    </source>
</reference>
<dbReference type="OrthoDB" id="45912at2759"/>
<dbReference type="PANTHER" id="PTHR10869">
    <property type="entry name" value="PROLYL 4-HYDROXYLASE ALPHA SUBUNIT"/>
    <property type="match status" value="1"/>
</dbReference>
<dbReference type="Proteomes" id="UP001153069">
    <property type="component" value="Unassembled WGS sequence"/>
</dbReference>
<keyword evidence="8" id="KW-1185">Reference proteome</keyword>
<evidence type="ECO:0000259" key="6">
    <source>
        <dbReference type="PROSITE" id="PS51471"/>
    </source>
</evidence>
<dbReference type="Pfam" id="PF13640">
    <property type="entry name" value="2OG-FeII_Oxy_3"/>
    <property type="match status" value="1"/>
</dbReference>
<dbReference type="GO" id="GO:0005783">
    <property type="term" value="C:endoplasmic reticulum"/>
    <property type="evidence" value="ECO:0007669"/>
    <property type="project" value="TreeGrafter"/>
</dbReference>
<evidence type="ECO:0000256" key="2">
    <source>
        <dbReference type="ARBA" id="ARBA00022723"/>
    </source>
</evidence>
<evidence type="ECO:0000256" key="5">
    <source>
        <dbReference type="ARBA" id="ARBA00023004"/>
    </source>
</evidence>
<comment type="caution">
    <text evidence="7">The sequence shown here is derived from an EMBL/GenBank/DDBJ whole genome shotgun (WGS) entry which is preliminary data.</text>
</comment>
<keyword evidence="3" id="KW-0223">Dioxygenase</keyword>
<evidence type="ECO:0000256" key="3">
    <source>
        <dbReference type="ARBA" id="ARBA00022964"/>
    </source>
</evidence>
<sequence>MGISEELDLMPKGTSLHKEFSFTLENAGPNNRTVEIQKLSQRPPLFLLKGILTPQECEVLMDCALHNNGEPLQVAKTRNKGGTNFTDYRVGSQMTWIPNYTMQGLKDLARQVHATFLPHEPCFHPRESVEDLQVVHYDPDGRYNLHHDATLRILTVLYYLNGVSDTWFPCADAPEGRFVKRQGAIDFANYSATSNTSHSGVVASQVQPGDAIAFYNYFQDATIEWNAIHAGLPATSDKWIATHWYHHVAPRQCTNENS</sequence>
<protein>
    <submittedName>
        <fullName evidence="7">Probable prolyl 4-hydroxylase</fullName>
    </submittedName>
</protein>
<keyword evidence="4" id="KW-0560">Oxidoreductase</keyword>
<dbReference type="EMBL" id="CAICTM010000240">
    <property type="protein sequence ID" value="CAB9505719.1"/>
    <property type="molecule type" value="Genomic_DNA"/>
</dbReference>
<dbReference type="SMART" id="SM00702">
    <property type="entry name" value="P4Hc"/>
    <property type="match status" value="1"/>
</dbReference>
<organism evidence="7 8">
    <name type="scientific">Seminavis robusta</name>
    <dbReference type="NCBI Taxonomy" id="568900"/>
    <lineage>
        <taxon>Eukaryota</taxon>
        <taxon>Sar</taxon>
        <taxon>Stramenopiles</taxon>
        <taxon>Ochrophyta</taxon>
        <taxon>Bacillariophyta</taxon>
        <taxon>Bacillariophyceae</taxon>
        <taxon>Bacillariophycidae</taxon>
        <taxon>Naviculales</taxon>
        <taxon>Naviculaceae</taxon>
        <taxon>Seminavis</taxon>
    </lineage>
</organism>
<dbReference type="PANTHER" id="PTHR10869:SF246">
    <property type="entry name" value="TRANSMEMBRANE PROLYL 4-HYDROXYLASE"/>
    <property type="match status" value="1"/>
</dbReference>
<dbReference type="GO" id="GO:0031418">
    <property type="term" value="F:L-ascorbic acid binding"/>
    <property type="evidence" value="ECO:0007669"/>
    <property type="project" value="InterPro"/>
</dbReference>
<dbReference type="InterPro" id="IPR006620">
    <property type="entry name" value="Pro_4_hyd_alph"/>
</dbReference>
<keyword evidence="5" id="KW-0408">Iron</keyword>
<dbReference type="InterPro" id="IPR005123">
    <property type="entry name" value="Oxoglu/Fe-dep_dioxygenase_dom"/>
</dbReference>
<gene>
    <name evidence="7" type="ORF">SEMRO_241_G096320.1</name>
</gene>
<feature type="domain" description="Fe2OG dioxygenase" evidence="6">
    <location>
        <begin position="128"/>
        <end position="247"/>
    </location>
</feature>
<evidence type="ECO:0000313" key="7">
    <source>
        <dbReference type="EMBL" id="CAB9505719.1"/>
    </source>
</evidence>
<evidence type="ECO:0000256" key="4">
    <source>
        <dbReference type="ARBA" id="ARBA00023002"/>
    </source>
</evidence>
<name>A0A9N8DNC3_9STRA</name>